<sequence>MLAWIMNTVSPNLLSTVIYTSDAYTIGEDFRKRFDKVNTFRGAYLHKEIAILTKGASSVFVYFSRLRELWDKYETLTPPPICRSPESKKHVEHYQLQKVLMSSPLPNLNQAYDVIINVESQRINGKDVYGSNDTNEVVGMMSNRNYNNNGGFNNNIGFTNTGYTGGNKSKNLFNKSTIYCKCKGHTKDNCFKLHGYPSDFKNRYRGGTFNV</sequence>
<reference evidence="1" key="1">
    <citation type="journal article" date="2014" name="Nat. Commun.">
        <title>The tobacco genome sequence and its comparison with those of tomato and potato.</title>
        <authorList>
            <person name="Sierro N."/>
            <person name="Battey J.N."/>
            <person name="Ouadi S."/>
            <person name="Bakaher N."/>
            <person name="Bovet L."/>
            <person name="Willig A."/>
            <person name="Goepfert S."/>
            <person name="Peitsch M.C."/>
            <person name="Ivanov N.V."/>
        </authorList>
    </citation>
    <scope>NUCLEOTIDE SEQUENCE [LARGE SCALE GENOMIC DNA]</scope>
</reference>
<dbReference type="Proteomes" id="UP000790787">
    <property type="component" value="Chromosome 7"/>
</dbReference>
<proteinExistence type="predicted"/>
<gene>
    <name evidence="2" type="primary">LOC142162000</name>
</gene>
<reference evidence="2" key="2">
    <citation type="submission" date="2025-08" db="UniProtKB">
        <authorList>
            <consortium name="RefSeq"/>
        </authorList>
    </citation>
    <scope>IDENTIFICATION</scope>
    <source>
        <tissue evidence="2">Leaf</tissue>
    </source>
</reference>
<name>A0AC58RNU8_TOBAC</name>
<keyword evidence="1" id="KW-1185">Reference proteome</keyword>
<accession>A0AC58RNU8</accession>
<dbReference type="RefSeq" id="XP_075074397.1">
    <property type="nucleotide sequence ID" value="XM_075218296.1"/>
</dbReference>
<organism evidence="1 2">
    <name type="scientific">Nicotiana tabacum</name>
    <name type="common">Common tobacco</name>
    <dbReference type="NCBI Taxonomy" id="4097"/>
    <lineage>
        <taxon>Eukaryota</taxon>
        <taxon>Viridiplantae</taxon>
        <taxon>Streptophyta</taxon>
        <taxon>Embryophyta</taxon>
        <taxon>Tracheophyta</taxon>
        <taxon>Spermatophyta</taxon>
        <taxon>Magnoliopsida</taxon>
        <taxon>eudicotyledons</taxon>
        <taxon>Gunneridae</taxon>
        <taxon>Pentapetalae</taxon>
        <taxon>asterids</taxon>
        <taxon>lamiids</taxon>
        <taxon>Solanales</taxon>
        <taxon>Solanaceae</taxon>
        <taxon>Nicotianoideae</taxon>
        <taxon>Nicotianeae</taxon>
        <taxon>Nicotiana</taxon>
    </lineage>
</organism>
<evidence type="ECO:0000313" key="2">
    <source>
        <dbReference type="RefSeq" id="XP_075074397.1"/>
    </source>
</evidence>
<evidence type="ECO:0000313" key="1">
    <source>
        <dbReference type="Proteomes" id="UP000790787"/>
    </source>
</evidence>
<protein>
    <submittedName>
        <fullName evidence="2">Uncharacterized protein LOC142162000</fullName>
    </submittedName>
</protein>